<dbReference type="GO" id="GO:0016747">
    <property type="term" value="F:acyltransferase activity, transferring groups other than amino-acyl groups"/>
    <property type="evidence" value="ECO:0007669"/>
    <property type="project" value="InterPro"/>
</dbReference>
<feature type="domain" description="N-acetyltransferase" evidence="1">
    <location>
        <begin position="18"/>
        <end position="166"/>
    </location>
</feature>
<dbReference type="InterPro" id="IPR000182">
    <property type="entry name" value="GNAT_dom"/>
</dbReference>
<evidence type="ECO:0000313" key="2">
    <source>
        <dbReference type="EMBL" id="MBG0741751.1"/>
    </source>
</evidence>
<dbReference type="PROSITE" id="PS51186">
    <property type="entry name" value="GNAT"/>
    <property type="match status" value="1"/>
</dbReference>
<organism evidence="2 3">
    <name type="scientific">Arthrobacter terrae</name>
    <dbReference type="NCBI Taxonomy" id="2935737"/>
    <lineage>
        <taxon>Bacteria</taxon>
        <taxon>Bacillati</taxon>
        <taxon>Actinomycetota</taxon>
        <taxon>Actinomycetes</taxon>
        <taxon>Micrococcales</taxon>
        <taxon>Micrococcaceae</taxon>
        <taxon>Arthrobacter</taxon>
    </lineage>
</organism>
<dbReference type="AlphaFoldDB" id="A0A931CVK3"/>
<accession>A0A931CVK3</accession>
<dbReference type="Gene3D" id="3.40.630.30">
    <property type="match status" value="1"/>
</dbReference>
<keyword evidence="3" id="KW-1185">Reference proteome</keyword>
<reference evidence="2 3" key="1">
    <citation type="submission" date="2020-11" db="EMBL/GenBank/DDBJ databases">
        <title>Arthrobacter antarcticus sp. nov., isolated from Antarctic Soil.</title>
        <authorList>
            <person name="Li J."/>
        </authorList>
    </citation>
    <scope>NUCLEOTIDE SEQUENCE [LARGE SCALE GENOMIC DNA]</scope>
    <source>
        <strain evidence="2 3">Z1-20</strain>
    </source>
</reference>
<proteinExistence type="predicted"/>
<name>A0A931CVK3_9MICC</name>
<dbReference type="InterPro" id="IPR016181">
    <property type="entry name" value="Acyl_CoA_acyltransferase"/>
</dbReference>
<dbReference type="SUPFAM" id="SSF55729">
    <property type="entry name" value="Acyl-CoA N-acyltransferases (Nat)"/>
    <property type="match status" value="1"/>
</dbReference>
<sequence length="170" mass="19137">MSEKGGMAISPTAIEFHIMLPDIAREIADEWKYSPPYDFYNVDADPDDYREFIDPTLWSDFFYGAYVRGELIGFFQVDVSGTFPEISLGMRPDLTGNKLGRVFVDACIGRTVVDLGSERTLSLTVASFNKRAIRVYEAAGFVKIRSFVQATNGGSYPFVEMTTETHEEQK</sequence>
<comment type="caution">
    <text evidence="2">The sequence shown here is derived from an EMBL/GenBank/DDBJ whole genome shotgun (WGS) entry which is preliminary data.</text>
</comment>
<dbReference type="Pfam" id="PF00583">
    <property type="entry name" value="Acetyltransf_1"/>
    <property type="match status" value="1"/>
</dbReference>
<evidence type="ECO:0000259" key="1">
    <source>
        <dbReference type="PROSITE" id="PS51186"/>
    </source>
</evidence>
<dbReference type="Proteomes" id="UP000655366">
    <property type="component" value="Unassembled WGS sequence"/>
</dbReference>
<dbReference type="RefSeq" id="WP_196398682.1">
    <property type="nucleotide sequence ID" value="NZ_JADNYM010000039.1"/>
</dbReference>
<gene>
    <name evidence="2" type="ORF">IV500_20550</name>
</gene>
<evidence type="ECO:0000313" key="3">
    <source>
        <dbReference type="Proteomes" id="UP000655366"/>
    </source>
</evidence>
<dbReference type="EMBL" id="JADNYM010000039">
    <property type="protein sequence ID" value="MBG0741751.1"/>
    <property type="molecule type" value="Genomic_DNA"/>
</dbReference>
<protein>
    <submittedName>
        <fullName evidence="2">GNAT family N-acetyltransferase</fullName>
    </submittedName>
</protein>